<dbReference type="GeneID" id="93364831"/>
<evidence type="ECO:0008006" key="3">
    <source>
        <dbReference type="Google" id="ProtNLM"/>
    </source>
</evidence>
<dbReference type="GO" id="GO:0003676">
    <property type="term" value="F:nucleic acid binding"/>
    <property type="evidence" value="ECO:0007669"/>
    <property type="project" value="InterPro"/>
</dbReference>
<gene>
    <name evidence="1" type="ORF">POREN0001_1522</name>
</gene>
<dbReference type="RefSeq" id="WP_004333949.1">
    <property type="nucleotide sequence ID" value="NZ_ACNN01000024.1"/>
</dbReference>
<dbReference type="AlphaFoldDB" id="C3JB79"/>
<dbReference type="InterPro" id="IPR012337">
    <property type="entry name" value="RNaseH-like_sf"/>
</dbReference>
<dbReference type="Proteomes" id="UP000004295">
    <property type="component" value="Unassembled WGS sequence"/>
</dbReference>
<dbReference type="STRING" id="553175.POREN0001_1522"/>
<dbReference type="eggNOG" id="COG2801">
    <property type="taxonomic scope" value="Bacteria"/>
</dbReference>
<dbReference type="InterPro" id="IPR036397">
    <property type="entry name" value="RNaseH_sf"/>
</dbReference>
<comment type="caution">
    <text evidence="1">The sequence shown here is derived from an EMBL/GenBank/DDBJ whole genome shotgun (WGS) entry which is preliminary data.</text>
</comment>
<accession>C3JB79</accession>
<keyword evidence="2" id="KW-1185">Reference proteome</keyword>
<sequence length="672" mass="76695">MEYQGKTIGITSRELDGIISDGYLRLLVVRGQLRQVRRACKDTPALYDLDSLPWRYKVQVYERYPDLKEREESKMFVDEIELDMAAVQYYAEYLLSDGRHLPLDKQSEYANNASILNAYHRLITEADGERIKQSQPRLPRADFWRRAAEALPRIEGRWANSLPRKDRSLQRKYNEYNKRGYEALVSAKFANRNALKIEGEEQEGLLLSLIGHYNNLDDTAVAALYNKIAEGNSWEAISAATVRVWRRKHNNLIMIGRKGVRQHRAHRQMTVKRSKPTAACYIWSMDGWTAELLYKDKPRSGGATTYHKRKTVVVVLDPCCNYPVGYAVGDHESPALIKAALRNAILHIKSLTGTLLRVNQLQTDNYAIKSLTPLYAAIAARVTPASVGNAKAKPVESYFDYLNTHYCQTQVNWAGKGVTSRGGKQPNQEALNLHRKYFPTSQEVVEQIAAIIEEERRQKLEEYKGYLNALSDEYRLEMPRDRYLLHFGLDTGKTIALEANGFRPTLLGARRDYDCFDPTLRECSISEKWTIKYDPDDLGTALAVNADGSRQYLLEAKEVQPMALVERKPGDAAKLARIEAYNKELERKQVARLTDCHDIAAGVIDQAKIKGFLGGCLLVDSKGQHKDQRSKEIGTMSEEVDYEEDYEEIVTSQVKDEGDTALERERKWLKKL</sequence>
<name>C3JB79_POREA</name>
<organism evidence="1 2">
    <name type="scientific">Porphyromonas endodontalis (strain ATCC 35406 / DSM 24491 / JCM 8526 / CCUG 16442 / BCRC 14492 / NCTC 13058 / HG 370)</name>
    <name type="common">Bacteroides endodontalis</name>
    <dbReference type="NCBI Taxonomy" id="553175"/>
    <lineage>
        <taxon>Bacteria</taxon>
        <taxon>Pseudomonadati</taxon>
        <taxon>Bacteroidota</taxon>
        <taxon>Bacteroidia</taxon>
        <taxon>Bacteroidales</taxon>
        <taxon>Porphyromonadaceae</taxon>
        <taxon>Porphyromonas</taxon>
    </lineage>
</organism>
<dbReference type="SUPFAM" id="SSF53098">
    <property type="entry name" value="Ribonuclease H-like"/>
    <property type="match status" value="1"/>
</dbReference>
<protein>
    <recommendedName>
        <fullName evidence="3">Integrase catalytic domain-containing protein</fullName>
    </recommendedName>
</protein>
<dbReference type="Gene3D" id="3.30.420.10">
    <property type="entry name" value="Ribonuclease H-like superfamily/Ribonuclease H"/>
    <property type="match status" value="1"/>
</dbReference>
<reference evidence="1 2" key="1">
    <citation type="submission" date="2009-04" db="EMBL/GenBank/DDBJ databases">
        <authorList>
            <person name="Sebastian Y."/>
            <person name="Madupu R."/>
            <person name="Durkin A.S."/>
            <person name="Torralba M."/>
            <person name="Methe B."/>
            <person name="Sutton G.G."/>
            <person name="Strausberg R.L."/>
            <person name="Nelson K.E."/>
        </authorList>
    </citation>
    <scope>NUCLEOTIDE SEQUENCE [LARGE SCALE GENOMIC DNA]</scope>
    <source>
        <strain evidence="2">ATCC 35406 / DSM 24491 / JCM 8526 / CCUG 16442 / BCRC 14492 / NCTC 13058 / HG 370</strain>
    </source>
</reference>
<evidence type="ECO:0000313" key="2">
    <source>
        <dbReference type="Proteomes" id="UP000004295"/>
    </source>
</evidence>
<dbReference type="EMBL" id="ACNN01000024">
    <property type="protein sequence ID" value="EEN82573.1"/>
    <property type="molecule type" value="Genomic_DNA"/>
</dbReference>
<proteinExistence type="predicted"/>
<evidence type="ECO:0000313" key="1">
    <source>
        <dbReference type="EMBL" id="EEN82573.1"/>
    </source>
</evidence>